<dbReference type="CDD" id="cd00130">
    <property type="entry name" value="PAS"/>
    <property type="match status" value="5"/>
</dbReference>
<feature type="domain" description="PAS" evidence="1">
    <location>
        <begin position="656"/>
        <end position="726"/>
    </location>
</feature>
<dbReference type="SUPFAM" id="SSF55781">
    <property type="entry name" value="GAF domain-like"/>
    <property type="match status" value="2"/>
</dbReference>
<feature type="domain" description="PAC" evidence="2">
    <location>
        <begin position="603"/>
        <end position="655"/>
    </location>
</feature>
<dbReference type="SMART" id="SM00086">
    <property type="entry name" value="PAC"/>
    <property type="match status" value="8"/>
</dbReference>
<evidence type="ECO:0000259" key="2">
    <source>
        <dbReference type="PROSITE" id="PS50113"/>
    </source>
</evidence>
<dbReference type="InterPro" id="IPR035919">
    <property type="entry name" value="EAL_sf"/>
</dbReference>
<dbReference type="SMART" id="SM00267">
    <property type="entry name" value="GGDEF"/>
    <property type="match status" value="1"/>
</dbReference>
<evidence type="ECO:0000313" key="5">
    <source>
        <dbReference type="EMBL" id="GBG14635.1"/>
    </source>
</evidence>
<protein>
    <recommendedName>
        <fullName evidence="7">Diguanylate cyclase</fullName>
    </recommendedName>
</protein>
<dbReference type="Gene3D" id="3.30.450.20">
    <property type="entry name" value="PAS domain"/>
    <property type="match status" value="8"/>
</dbReference>
<sequence>MDDLDFSQISASPVSGDLSELVCRYLFEDEAGVAPAIFWVDPDADFQLIVASSACRHWGVYTEAESSKALHDCIPTLSREKLLQLWEQIDTYGKTFLETEYSLSSGRRIAIEILFSRARHEHPLMAGIIRDITERRVLEAERQRLAIEVAQKEAELRFREIFDNVTDGVFLLDVVGTERFRFSAINPAMARITGIVPSDVAGRFVEDVLPQHSAAIMIENYRRCVENESPTQYEAALDFPAGRRILDSMLVPVRNDKGNIYRIIGLTSDITARKHAEREIGFMNFSLDQMQDAVFLVDAQQRFRYVNQCACDTLGYTRQELLGLSVADVDAMNVADDTAIDYRSKQSHHRFETQHRTKFGKVFPVEISSSLIEYGDEVMHLAVARDISRRKAMEDELRWQAEFQKSLLDAIYDVGMQVLVVEDERVVHVGNRSLARQYGFSDSELDAPIELARFIHPDDLAKVYEYQRRRRVGLFAPPRYEVGIITKSGRRLEYDVAVAVVPGTSPVRMITVGQDISRRKQAEEQLRTSEEQMRLFFEHQAMGMAITTPDKRWIKVNDKVCEMLGYQREELLGLTWEDITHPDDMATDTVQFNRMLSGEIDSYQVEKRHRRKDGQYLHANLAISCVRRVDGALDYVLAVMEDMSGYKLTQHRLELFRTRLLTVLNTMPDYVWLKDVEGTYLACNHAFERFFGAPEAEIIGKTDHDFVDAELADFFRDKDRVAMDAGRVCVNEEWITLADDGREVLLETRKVPVYDESGRINGVLGLARDITELRQRDEQLALLDYALDHVSDALYLIDIHARFIRVNDAACRMLGYSREELLKLSVYDIDPDFGPEQWAETIQMFDSGQQYFFINTRHRRQNGAIIDVEVHANYIVYQGKQYNLALVRDVTARKEAEALLVRRESELRRLVENVSQSMVRLDRNFRRTFVNSAYMSFSGVEQSRILGSHVSEFWRAHNITPDQYIEALSRVMNTGQAEDVILERDPLSEGFYSHLVRLAPEFTSEGTVQGVIALGFDMTERRRQEFVERQRLNVMELVAENVSLDTVLKAVEQFIETCRPGSACCIQLPERVPADEIGAIRHAGQQEHIKPVVLSPDRYASPATAEMRCSDDCNREPCSTAGQYASTELVKSMSGELVAAITLYHDRQEGLSEMDFSLLKQASNLVAIAIERKRLEERMEQQASFDPLTGLPNRRLFGIRLHEEVRKAERNNTSVALLFIDLDHFKEVNDTLGHDIGDRLLIEAAARIRQCVRASDAVARLGGDEFVVTIVDAAETDQIARLSQQIVDAVSRPFSIDNNLAYVSASVGIACYPDDGEDLKVLVSRADQAMYAAKAQGRNGYCFFTTSMQEQAQYRTRIANDLRNALHEGQLEVHYQPIVDAGTGRVIKAEALLRWHHPTLGYIRPDVFIPLAEENGSIHDIGDWVFRQAAMLARRWRQQVDDAGNSLRCQVSVNISPRQFSRGKVESAWIAYLQYLELDPASIAVEITEGLLLDDRADIIQRLKEIRDTGMEVSLDDFGTGYSAMSYLKKFSLDYLKIDRSFVRDLVQNPNDRAIAEAIIVMAHKLGLKTIAEGVETTEQRELLKSAGCEYIQGYLYAKPVPEHEFLGLVESMNMTAMA</sequence>
<dbReference type="Pfam" id="PF00990">
    <property type="entry name" value="GGDEF"/>
    <property type="match status" value="1"/>
</dbReference>
<feature type="domain" description="PAS" evidence="1">
    <location>
        <begin position="903"/>
        <end position="947"/>
    </location>
</feature>
<dbReference type="InterPro" id="IPR052155">
    <property type="entry name" value="Biofilm_reg_signaling"/>
</dbReference>
<dbReference type="PROSITE" id="PS50113">
    <property type="entry name" value="PAC"/>
    <property type="match status" value="4"/>
</dbReference>
<organism evidence="5 6">
    <name type="scientific">Novimethylophilus kurashikiensis</name>
    <dbReference type="NCBI Taxonomy" id="1825523"/>
    <lineage>
        <taxon>Bacteria</taxon>
        <taxon>Pseudomonadati</taxon>
        <taxon>Pseudomonadota</taxon>
        <taxon>Betaproteobacteria</taxon>
        <taxon>Nitrosomonadales</taxon>
        <taxon>Methylophilaceae</taxon>
        <taxon>Novimethylophilus</taxon>
    </lineage>
</organism>
<dbReference type="InterPro" id="IPR001633">
    <property type="entry name" value="EAL_dom"/>
</dbReference>
<feature type="domain" description="PAC" evidence="2">
    <location>
        <begin position="231"/>
        <end position="282"/>
    </location>
</feature>
<feature type="domain" description="PAS" evidence="1">
    <location>
        <begin position="779"/>
        <end position="822"/>
    </location>
</feature>
<dbReference type="PANTHER" id="PTHR44757:SF2">
    <property type="entry name" value="BIOFILM ARCHITECTURE MAINTENANCE PROTEIN MBAA"/>
    <property type="match status" value="1"/>
</dbReference>
<reference evidence="5 6" key="1">
    <citation type="journal article" date="2018" name="Environ. Microbiol.">
        <title>Isolation and genomic characterization of Novimethylophilus kurashikiensis gen. nov. sp. nov., a new lanthanide-dependent methylotrophic species of Methylophilaceae.</title>
        <authorList>
            <person name="Lv H."/>
            <person name="Sahin N."/>
            <person name="Tani A."/>
        </authorList>
    </citation>
    <scope>NUCLEOTIDE SEQUENCE [LARGE SCALE GENOMIC DNA]</scope>
    <source>
        <strain evidence="5 6">La2-4</strain>
    </source>
</reference>
<dbReference type="FunFam" id="3.30.70.270:FF:000001">
    <property type="entry name" value="Diguanylate cyclase domain protein"/>
    <property type="match status" value="1"/>
</dbReference>
<evidence type="ECO:0000313" key="6">
    <source>
        <dbReference type="Proteomes" id="UP000245081"/>
    </source>
</evidence>
<dbReference type="SUPFAM" id="SSF141868">
    <property type="entry name" value="EAL domain-like"/>
    <property type="match status" value="1"/>
</dbReference>
<feature type="domain" description="PAC" evidence="2">
    <location>
        <begin position="478"/>
        <end position="528"/>
    </location>
</feature>
<dbReference type="PROSITE" id="PS50887">
    <property type="entry name" value="GGDEF"/>
    <property type="match status" value="1"/>
</dbReference>
<dbReference type="InterPro" id="IPR029787">
    <property type="entry name" value="Nucleotide_cyclase"/>
</dbReference>
<dbReference type="OrthoDB" id="9813903at2"/>
<feature type="domain" description="PAC" evidence="2">
    <location>
        <begin position="730"/>
        <end position="782"/>
    </location>
</feature>
<dbReference type="SUPFAM" id="SSF55785">
    <property type="entry name" value="PYP-like sensor domain (PAS domain)"/>
    <property type="match status" value="8"/>
</dbReference>
<dbReference type="SUPFAM" id="SSF55073">
    <property type="entry name" value="Nucleotide cyclase"/>
    <property type="match status" value="1"/>
</dbReference>
<proteinExistence type="predicted"/>
<dbReference type="SMART" id="SM00052">
    <property type="entry name" value="EAL"/>
    <property type="match status" value="1"/>
</dbReference>
<dbReference type="InterPro" id="IPR000160">
    <property type="entry name" value="GGDEF_dom"/>
</dbReference>
<dbReference type="InterPro" id="IPR013656">
    <property type="entry name" value="PAS_4"/>
</dbReference>
<feature type="domain" description="PAS" evidence="1">
    <location>
        <begin position="287"/>
        <end position="323"/>
    </location>
</feature>
<feature type="domain" description="PAS" evidence="1">
    <location>
        <begin position="529"/>
        <end position="599"/>
    </location>
</feature>
<dbReference type="SMART" id="SM00091">
    <property type="entry name" value="PAS"/>
    <property type="match status" value="7"/>
</dbReference>
<dbReference type="RefSeq" id="WP_109015823.1">
    <property type="nucleotide sequence ID" value="NZ_BDOQ01000009.1"/>
</dbReference>
<gene>
    <name evidence="5" type="ORF">NMK_2234</name>
</gene>
<feature type="domain" description="GGDEF" evidence="4">
    <location>
        <begin position="1213"/>
        <end position="1346"/>
    </location>
</feature>
<dbReference type="Pfam" id="PF13426">
    <property type="entry name" value="PAS_9"/>
    <property type="match status" value="2"/>
</dbReference>
<dbReference type="NCBIfam" id="TIGR00254">
    <property type="entry name" value="GGDEF"/>
    <property type="match status" value="1"/>
</dbReference>
<evidence type="ECO:0000259" key="3">
    <source>
        <dbReference type="PROSITE" id="PS50883"/>
    </source>
</evidence>
<comment type="caution">
    <text evidence="5">The sequence shown here is derived from an EMBL/GenBank/DDBJ whole genome shotgun (WGS) entry which is preliminary data.</text>
</comment>
<keyword evidence="6" id="KW-1185">Reference proteome</keyword>
<evidence type="ECO:0000259" key="4">
    <source>
        <dbReference type="PROSITE" id="PS50887"/>
    </source>
</evidence>
<dbReference type="InterPro" id="IPR043128">
    <property type="entry name" value="Rev_trsase/Diguanyl_cyclase"/>
</dbReference>
<dbReference type="Proteomes" id="UP000245081">
    <property type="component" value="Unassembled WGS sequence"/>
</dbReference>
<dbReference type="EMBL" id="BDOQ01000009">
    <property type="protein sequence ID" value="GBG14635.1"/>
    <property type="molecule type" value="Genomic_DNA"/>
</dbReference>
<accession>A0A2R5F9C0</accession>
<dbReference type="Gene3D" id="3.20.20.450">
    <property type="entry name" value="EAL domain"/>
    <property type="match status" value="1"/>
</dbReference>
<dbReference type="PROSITE" id="PS50112">
    <property type="entry name" value="PAS"/>
    <property type="match status" value="6"/>
</dbReference>
<dbReference type="Pfam" id="PF08447">
    <property type="entry name" value="PAS_3"/>
    <property type="match status" value="1"/>
</dbReference>
<dbReference type="Pfam" id="PF00563">
    <property type="entry name" value="EAL"/>
    <property type="match status" value="1"/>
</dbReference>
<dbReference type="PANTHER" id="PTHR44757">
    <property type="entry name" value="DIGUANYLATE CYCLASE DGCP"/>
    <property type="match status" value="1"/>
</dbReference>
<dbReference type="Gene3D" id="3.30.450.40">
    <property type="match status" value="1"/>
</dbReference>
<dbReference type="Gene3D" id="3.30.70.270">
    <property type="match status" value="1"/>
</dbReference>
<name>A0A2R5F9C0_9PROT</name>
<dbReference type="InterPro" id="IPR000700">
    <property type="entry name" value="PAS-assoc_C"/>
</dbReference>
<dbReference type="InterPro" id="IPR029016">
    <property type="entry name" value="GAF-like_dom_sf"/>
</dbReference>
<dbReference type="InterPro" id="IPR001610">
    <property type="entry name" value="PAC"/>
</dbReference>
<dbReference type="CDD" id="cd01948">
    <property type="entry name" value="EAL"/>
    <property type="match status" value="1"/>
</dbReference>
<dbReference type="InterPro" id="IPR013655">
    <property type="entry name" value="PAS_fold_3"/>
</dbReference>
<dbReference type="InterPro" id="IPR000014">
    <property type="entry name" value="PAS"/>
</dbReference>
<dbReference type="PROSITE" id="PS50883">
    <property type="entry name" value="EAL"/>
    <property type="match status" value="1"/>
</dbReference>
<dbReference type="Pfam" id="PF08448">
    <property type="entry name" value="PAS_4"/>
    <property type="match status" value="3"/>
</dbReference>
<dbReference type="InterPro" id="IPR035965">
    <property type="entry name" value="PAS-like_dom_sf"/>
</dbReference>
<dbReference type="GO" id="GO:0003824">
    <property type="term" value="F:catalytic activity"/>
    <property type="evidence" value="ECO:0007669"/>
    <property type="project" value="UniProtKB-ARBA"/>
</dbReference>
<evidence type="ECO:0008006" key="7">
    <source>
        <dbReference type="Google" id="ProtNLM"/>
    </source>
</evidence>
<feature type="domain" description="PAS" evidence="1">
    <location>
        <begin position="154"/>
        <end position="228"/>
    </location>
</feature>
<dbReference type="CDD" id="cd01949">
    <property type="entry name" value="GGDEF"/>
    <property type="match status" value="1"/>
</dbReference>
<dbReference type="NCBIfam" id="TIGR00229">
    <property type="entry name" value="sensory_box"/>
    <property type="match status" value="7"/>
</dbReference>
<feature type="domain" description="EAL" evidence="3">
    <location>
        <begin position="1355"/>
        <end position="1614"/>
    </location>
</feature>
<evidence type="ECO:0000259" key="1">
    <source>
        <dbReference type="PROSITE" id="PS50112"/>
    </source>
</evidence>